<evidence type="ECO:0000313" key="3">
    <source>
        <dbReference type="Proteomes" id="UP000001070"/>
    </source>
</evidence>
<dbReference type="HOGENOM" id="CLU_866746_0_0_1"/>
<proteinExistence type="predicted"/>
<feature type="region of interest" description="Disordered" evidence="1">
    <location>
        <begin position="177"/>
        <end position="197"/>
    </location>
</feature>
<protein>
    <submittedName>
        <fullName evidence="2">GH10902</fullName>
    </submittedName>
</protein>
<name>B4JAU8_DROGR</name>
<feature type="region of interest" description="Disordered" evidence="1">
    <location>
        <begin position="1"/>
        <end position="55"/>
    </location>
</feature>
<reference evidence="2 3" key="1">
    <citation type="journal article" date="2007" name="Nature">
        <title>Evolution of genes and genomes on the Drosophila phylogeny.</title>
        <authorList>
            <consortium name="Drosophila 12 Genomes Consortium"/>
            <person name="Clark A.G."/>
            <person name="Eisen M.B."/>
            <person name="Smith D.R."/>
            <person name="Bergman C.M."/>
            <person name="Oliver B."/>
            <person name="Markow T.A."/>
            <person name="Kaufman T.C."/>
            <person name="Kellis M."/>
            <person name="Gelbart W."/>
            <person name="Iyer V.N."/>
            <person name="Pollard D.A."/>
            <person name="Sackton T.B."/>
            <person name="Larracuente A.M."/>
            <person name="Singh N.D."/>
            <person name="Abad J.P."/>
            <person name="Abt D.N."/>
            <person name="Adryan B."/>
            <person name="Aguade M."/>
            <person name="Akashi H."/>
            <person name="Anderson W.W."/>
            <person name="Aquadro C.F."/>
            <person name="Ardell D.H."/>
            <person name="Arguello R."/>
            <person name="Artieri C.G."/>
            <person name="Barbash D.A."/>
            <person name="Barker D."/>
            <person name="Barsanti P."/>
            <person name="Batterham P."/>
            <person name="Batzoglou S."/>
            <person name="Begun D."/>
            <person name="Bhutkar A."/>
            <person name="Blanco E."/>
            <person name="Bosak S.A."/>
            <person name="Bradley R.K."/>
            <person name="Brand A.D."/>
            <person name="Brent M.R."/>
            <person name="Brooks A.N."/>
            <person name="Brown R.H."/>
            <person name="Butlin R.K."/>
            <person name="Caggese C."/>
            <person name="Calvi B.R."/>
            <person name="Bernardo de Carvalho A."/>
            <person name="Caspi A."/>
            <person name="Castrezana S."/>
            <person name="Celniker S.E."/>
            <person name="Chang J.L."/>
            <person name="Chapple C."/>
            <person name="Chatterji S."/>
            <person name="Chinwalla A."/>
            <person name="Civetta A."/>
            <person name="Clifton S.W."/>
            <person name="Comeron J.M."/>
            <person name="Costello J.C."/>
            <person name="Coyne J.A."/>
            <person name="Daub J."/>
            <person name="David R.G."/>
            <person name="Delcher A.L."/>
            <person name="Delehaunty K."/>
            <person name="Do C.B."/>
            <person name="Ebling H."/>
            <person name="Edwards K."/>
            <person name="Eickbush T."/>
            <person name="Evans J.D."/>
            <person name="Filipski A."/>
            <person name="Findeiss S."/>
            <person name="Freyhult E."/>
            <person name="Fulton L."/>
            <person name="Fulton R."/>
            <person name="Garcia A.C."/>
            <person name="Gardiner A."/>
            <person name="Garfield D.A."/>
            <person name="Garvin B.E."/>
            <person name="Gibson G."/>
            <person name="Gilbert D."/>
            <person name="Gnerre S."/>
            <person name="Godfrey J."/>
            <person name="Good R."/>
            <person name="Gotea V."/>
            <person name="Gravely B."/>
            <person name="Greenberg A.J."/>
            <person name="Griffiths-Jones S."/>
            <person name="Gross S."/>
            <person name="Guigo R."/>
            <person name="Gustafson E.A."/>
            <person name="Haerty W."/>
            <person name="Hahn M.W."/>
            <person name="Halligan D.L."/>
            <person name="Halpern A.L."/>
            <person name="Halter G.M."/>
            <person name="Han M.V."/>
            <person name="Heger A."/>
            <person name="Hillier L."/>
            <person name="Hinrichs A.S."/>
            <person name="Holmes I."/>
            <person name="Hoskins R.A."/>
            <person name="Hubisz M.J."/>
            <person name="Hultmark D."/>
            <person name="Huntley M.A."/>
            <person name="Jaffe D.B."/>
            <person name="Jagadeeshan S."/>
            <person name="Jeck W.R."/>
            <person name="Johnson J."/>
            <person name="Jones C.D."/>
            <person name="Jordan W.C."/>
            <person name="Karpen G.H."/>
            <person name="Kataoka E."/>
            <person name="Keightley P.D."/>
            <person name="Kheradpour P."/>
            <person name="Kirkness E.F."/>
            <person name="Koerich L.B."/>
            <person name="Kristiansen K."/>
            <person name="Kudrna D."/>
            <person name="Kulathinal R.J."/>
            <person name="Kumar S."/>
            <person name="Kwok R."/>
            <person name="Lander E."/>
            <person name="Langley C.H."/>
            <person name="Lapoint R."/>
            <person name="Lazzaro B.P."/>
            <person name="Lee S.J."/>
            <person name="Levesque L."/>
            <person name="Li R."/>
            <person name="Lin C.F."/>
            <person name="Lin M.F."/>
            <person name="Lindblad-Toh K."/>
            <person name="Llopart A."/>
            <person name="Long M."/>
            <person name="Low L."/>
            <person name="Lozovsky E."/>
            <person name="Lu J."/>
            <person name="Luo M."/>
            <person name="Machado C.A."/>
            <person name="Makalowski W."/>
            <person name="Marzo M."/>
            <person name="Matsuda M."/>
            <person name="Matzkin L."/>
            <person name="McAllister B."/>
            <person name="McBride C.S."/>
            <person name="McKernan B."/>
            <person name="McKernan K."/>
            <person name="Mendez-Lago M."/>
            <person name="Minx P."/>
            <person name="Mollenhauer M.U."/>
            <person name="Montooth K."/>
            <person name="Mount S.M."/>
            <person name="Mu X."/>
            <person name="Myers E."/>
            <person name="Negre B."/>
            <person name="Newfeld S."/>
            <person name="Nielsen R."/>
            <person name="Noor M.A."/>
            <person name="O'Grady P."/>
            <person name="Pachter L."/>
            <person name="Papaceit M."/>
            <person name="Parisi M.J."/>
            <person name="Parisi M."/>
            <person name="Parts L."/>
            <person name="Pedersen J.S."/>
            <person name="Pesole G."/>
            <person name="Phillippy A.M."/>
            <person name="Ponting C.P."/>
            <person name="Pop M."/>
            <person name="Porcelli D."/>
            <person name="Powell J.R."/>
            <person name="Prohaska S."/>
            <person name="Pruitt K."/>
            <person name="Puig M."/>
            <person name="Quesneville H."/>
            <person name="Ram K.R."/>
            <person name="Rand D."/>
            <person name="Rasmussen M.D."/>
            <person name="Reed L.K."/>
            <person name="Reenan R."/>
            <person name="Reily A."/>
            <person name="Remington K.A."/>
            <person name="Rieger T.T."/>
            <person name="Ritchie M.G."/>
            <person name="Robin C."/>
            <person name="Rogers Y.H."/>
            <person name="Rohde C."/>
            <person name="Rozas J."/>
            <person name="Rubenfield M.J."/>
            <person name="Ruiz A."/>
            <person name="Russo S."/>
            <person name="Salzberg S.L."/>
            <person name="Sanchez-Gracia A."/>
            <person name="Saranga D.J."/>
            <person name="Sato H."/>
            <person name="Schaeffer S.W."/>
            <person name="Schatz M.C."/>
            <person name="Schlenke T."/>
            <person name="Schwartz R."/>
            <person name="Segarra C."/>
            <person name="Singh R.S."/>
            <person name="Sirot L."/>
            <person name="Sirota M."/>
            <person name="Sisneros N.B."/>
            <person name="Smith C.D."/>
            <person name="Smith T.F."/>
            <person name="Spieth J."/>
            <person name="Stage D.E."/>
            <person name="Stark A."/>
            <person name="Stephan W."/>
            <person name="Strausberg R.L."/>
            <person name="Strempel S."/>
            <person name="Sturgill D."/>
            <person name="Sutton G."/>
            <person name="Sutton G.G."/>
            <person name="Tao W."/>
            <person name="Teichmann S."/>
            <person name="Tobari Y.N."/>
            <person name="Tomimura Y."/>
            <person name="Tsolas J.M."/>
            <person name="Valente V.L."/>
            <person name="Venter E."/>
            <person name="Venter J.C."/>
            <person name="Vicario S."/>
            <person name="Vieira F.G."/>
            <person name="Vilella A.J."/>
            <person name="Villasante A."/>
            <person name="Walenz B."/>
            <person name="Wang J."/>
            <person name="Wasserman M."/>
            <person name="Watts T."/>
            <person name="Wilson D."/>
            <person name="Wilson R.K."/>
            <person name="Wing R.A."/>
            <person name="Wolfner M.F."/>
            <person name="Wong A."/>
            <person name="Wong G.K."/>
            <person name="Wu C.I."/>
            <person name="Wu G."/>
            <person name="Yamamoto D."/>
            <person name="Yang H.P."/>
            <person name="Yang S.P."/>
            <person name="Yorke J.A."/>
            <person name="Yoshida K."/>
            <person name="Zdobnov E."/>
            <person name="Zhang P."/>
            <person name="Zhang Y."/>
            <person name="Zimin A.V."/>
            <person name="Baldwin J."/>
            <person name="Abdouelleil A."/>
            <person name="Abdulkadir J."/>
            <person name="Abebe A."/>
            <person name="Abera B."/>
            <person name="Abreu J."/>
            <person name="Acer S.C."/>
            <person name="Aftuck L."/>
            <person name="Alexander A."/>
            <person name="An P."/>
            <person name="Anderson E."/>
            <person name="Anderson S."/>
            <person name="Arachi H."/>
            <person name="Azer M."/>
            <person name="Bachantsang P."/>
            <person name="Barry A."/>
            <person name="Bayul T."/>
            <person name="Berlin A."/>
            <person name="Bessette D."/>
            <person name="Bloom T."/>
            <person name="Blye J."/>
            <person name="Boguslavskiy L."/>
            <person name="Bonnet C."/>
            <person name="Boukhgalter B."/>
            <person name="Bourzgui I."/>
            <person name="Brown A."/>
            <person name="Cahill P."/>
            <person name="Channer S."/>
            <person name="Cheshatsang Y."/>
            <person name="Chuda L."/>
            <person name="Citroen M."/>
            <person name="Collymore A."/>
            <person name="Cooke P."/>
            <person name="Costello M."/>
            <person name="D'Aco K."/>
            <person name="Daza R."/>
            <person name="De Haan G."/>
            <person name="DeGray S."/>
            <person name="DeMaso C."/>
            <person name="Dhargay N."/>
            <person name="Dooley K."/>
            <person name="Dooley E."/>
            <person name="Doricent M."/>
            <person name="Dorje P."/>
            <person name="Dorjee K."/>
            <person name="Dupes A."/>
            <person name="Elong R."/>
            <person name="Falk J."/>
            <person name="Farina A."/>
            <person name="Faro S."/>
            <person name="Ferguson D."/>
            <person name="Fisher S."/>
            <person name="Foley C.D."/>
            <person name="Franke A."/>
            <person name="Friedrich D."/>
            <person name="Gadbois L."/>
            <person name="Gearin G."/>
            <person name="Gearin C.R."/>
            <person name="Giannoukos G."/>
            <person name="Goode T."/>
            <person name="Graham J."/>
            <person name="Grandbois E."/>
            <person name="Grewal S."/>
            <person name="Gyaltsen K."/>
            <person name="Hafez N."/>
            <person name="Hagos B."/>
            <person name="Hall J."/>
            <person name="Henson C."/>
            <person name="Hollinger A."/>
            <person name="Honan T."/>
            <person name="Huard M.D."/>
            <person name="Hughes L."/>
            <person name="Hurhula B."/>
            <person name="Husby M.E."/>
            <person name="Kamat A."/>
            <person name="Kanga B."/>
            <person name="Kashin S."/>
            <person name="Khazanovich D."/>
            <person name="Kisner P."/>
            <person name="Lance K."/>
            <person name="Lara M."/>
            <person name="Lee W."/>
            <person name="Lennon N."/>
            <person name="Letendre F."/>
            <person name="LeVine R."/>
            <person name="Lipovsky A."/>
            <person name="Liu X."/>
            <person name="Liu J."/>
            <person name="Liu S."/>
            <person name="Lokyitsang T."/>
            <person name="Lokyitsang Y."/>
            <person name="Lubonja R."/>
            <person name="Lui A."/>
            <person name="MacDonald P."/>
            <person name="Magnisalis V."/>
            <person name="Maru K."/>
            <person name="Matthews C."/>
            <person name="McCusker W."/>
            <person name="McDonough S."/>
            <person name="Mehta T."/>
            <person name="Meldrim J."/>
            <person name="Meneus L."/>
            <person name="Mihai O."/>
            <person name="Mihalev A."/>
            <person name="Mihova T."/>
            <person name="Mittelman R."/>
            <person name="Mlenga V."/>
            <person name="Montmayeur A."/>
            <person name="Mulrain L."/>
            <person name="Navidi A."/>
            <person name="Naylor J."/>
            <person name="Negash T."/>
            <person name="Nguyen T."/>
            <person name="Nguyen N."/>
            <person name="Nicol R."/>
            <person name="Norbu C."/>
            <person name="Norbu N."/>
            <person name="Novod N."/>
            <person name="O'Neill B."/>
            <person name="Osman S."/>
            <person name="Markiewicz E."/>
            <person name="Oyono O.L."/>
            <person name="Patti C."/>
            <person name="Phunkhang P."/>
            <person name="Pierre F."/>
            <person name="Priest M."/>
            <person name="Raghuraman S."/>
            <person name="Rege F."/>
            <person name="Reyes R."/>
            <person name="Rise C."/>
            <person name="Rogov P."/>
            <person name="Ross K."/>
            <person name="Ryan E."/>
            <person name="Settipalli S."/>
            <person name="Shea T."/>
            <person name="Sherpa N."/>
            <person name="Shi L."/>
            <person name="Shih D."/>
            <person name="Sparrow T."/>
            <person name="Spaulding J."/>
            <person name="Stalker J."/>
            <person name="Stange-Thomann N."/>
            <person name="Stavropoulos S."/>
            <person name="Stone C."/>
            <person name="Strader C."/>
            <person name="Tesfaye S."/>
            <person name="Thomson T."/>
            <person name="Thoulutsang Y."/>
            <person name="Thoulutsang D."/>
            <person name="Topham K."/>
            <person name="Topping I."/>
            <person name="Tsamla T."/>
            <person name="Vassiliev H."/>
            <person name="Vo A."/>
            <person name="Wangchuk T."/>
            <person name="Wangdi T."/>
            <person name="Weiand M."/>
            <person name="Wilkinson J."/>
            <person name="Wilson A."/>
            <person name="Yadav S."/>
            <person name="Young G."/>
            <person name="Yu Q."/>
            <person name="Zembek L."/>
            <person name="Zhong D."/>
            <person name="Zimmer A."/>
            <person name="Zwirko Z."/>
            <person name="Jaffe D.B."/>
            <person name="Alvarez P."/>
            <person name="Brockman W."/>
            <person name="Butler J."/>
            <person name="Chin C."/>
            <person name="Gnerre S."/>
            <person name="Grabherr M."/>
            <person name="Kleber M."/>
            <person name="Mauceli E."/>
            <person name="MacCallum I."/>
        </authorList>
    </citation>
    <scope>NUCLEOTIDE SEQUENCE [LARGE SCALE GENOMIC DNA]</scope>
    <source>
        <strain evidence="3">Tucson 15287-2541.00</strain>
    </source>
</reference>
<dbReference type="EMBL" id="CH916368">
    <property type="protein sequence ID" value="EDW02818.1"/>
    <property type="molecule type" value="Genomic_DNA"/>
</dbReference>
<organism evidence="3">
    <name type="scientific">Drosophila grimshawi</name>
    <name type="common">Hawaiian fruit fly</name>
    <name type="synonym">Idiomyia grimshawi</name>
    <dbReference type="NCBI Taxonomy" id="7222"/>
    <lineage>
        <taxon>Eukaryota</taxon>
        <taxon>Metazoa</taxon>
        <taxon>Ecdysozoa</taxon>
        <taxon>Arthropoda</taxon>
        <taxon>Hexapoda</taxon>
        <taxon>Insecta</taxon>
        <taxon>Pterygota</taxon>
        <taxon>Neoptera</taxon>
        <taxon>Endopterygota</taxon>
        <taxon>Diptera</taxon>
        <taxon>Brachycera</taxon>
        <taxon>Muscomorpha</taxon>
        <taxon>Ephydroidea</taxon>
        <taxon>Drosophilidae</taxon>
        <taxon>Drosophila</taxon>
        <taxon>Hawaiian Drosophila</taxon>
    </lineage>
</organism>
<dbReference type="InParanoid" id="B4JAU8"/>
<dbReference type="KEGG" id="dgr:6562126"/>
<dbReference type="AlphaFoldDB" id="B4JAU8"/>
<feature type="compositionally biased region" description="Polar residues" evidence="1">
    <location>
        <begin position="177"/>
        <end position="191"/>
    </location>
</feature>
<evidence type="ECO:0000313" key="2">
    <source>
        <dbReference type="EMBL" id="EDW02818.1"/>
    </source>
</evidence>
<feature type="compositionally biased region" description="Polar residues" evidence="1">
    <location>
        <begin position="1"/>
        <end position="12"/>
    </location>
</feature>
<feature type="compositionally biased region" description="Low complexity" evidence="1">
    <location>
        <begin position="38"/>
        <end position="48"/>
    </location>
</feature>
<dbReference type="eggNOG" id="ENOG502TBCB">
    <property type="taxonomic scope" value="Eukaryota"/>
</dbReference>
<keyword evidence="3" id="KW-1185">Reference proteome</keyword>
<gene>
    <name evidence="2" type="primary">Dgri\GH10902</name>
    <name evidence="2" type="ORF">Dgri_GH10902</name>
</gene>
<dbReference type="OMA" id="MIMVKKS"/>
<dbReference type="PhylomeDB" id="B4JAU8"/>
<dbReference type="Proteomes" id="UP000001070">
    <property type="component" value="Unassembled WGS sequence"/>
</dbReference>
<dbReference type="OrthoDB" id="7883286at2759"/>
<evidence type="ECO:0000256" key="1">
    <source>
        <dbReference type="SAM" id="MobiDB-lite"/>
    </source>
</evidence>
<accession>B4JAU8</accession>
<sequence length="257" mass="29298">MLTNTTQKSSKTSIKENAIQPSDNNEEPKRIESLVKISSSSKQSSSTSPCQNNSEVTEVERIVKKTLQQLQGVCQFEDLESLANILVPKVLFSMHSFERLSEEVKAMKQSFDCYVHHTKVLGEDIAEIFLDLHNIYSKLDKLDKQHMQQQRDTTFTKRVRAAQEFLRSTRHYIVNDNGTTNSLTTANQTPDTELEGDGECKVLSHSETKSAERKAFLANMVVAKKSDFSLKLNRNKNFYSEAERLLNIENSDKEDKN</sequence>